<dbReference type="InterPro" id="IPR036909">
    <property type="entry name" value="Cyt_c-like_dom_sf"/>
</dbReference>
<dbReference type="EMBL" id="CP051774">
    <property type="protein sequence ID" value="QJE95287.1"/>
    <property type="molecule type" value="Genomic_DNA"/>
</dbReference>
<dbReference type="GO" id="GO:0046872">
    <property type="term" value="F:metal ion binding"/>
    <property type="evidence" value="ECO:0007669"/>
    <property type="project" value="UniProtKB-KW"/>
</dbReference>
<feature type="region of interest" description="Disordered" evidence="5">
    <location>
        <begin position="406"/>
        <end position="432"/>
    </location>
</feature>
<keyword evidence="3 4" id="KW-0408">Iron</keyword>
<dbReference type="PANTHER" id="PTHR33546">
    <property type="entry name" value="LARGE, MULTIFUNCTIONAL SECRETED PROTEIN-RELATED"/>
    <property type="match status" value="1"/>
</dbReference>
<organism evidence="7 8">
    <name type="scientific">Luteolibacter luteus</name>
    <dbReference type="NCBI Taxonomy" id="2728835"/>
    <lineage>
        <taxon>Bacteria</taxon>
        <taxon>Pseudomonadati</taxon>
        <taxon>Verrucomicrobiota</taxon>
        <taxon>Verrucomicrobiia</taxon>
        <taxon>Verrucomicrobiales</taxon>
        <taxon>Verrucomicrobiaceae</taxon>
        <taxon>Luteolibacter</taxon>
    </lineage>
</organism>
<dbReference type="KEGG" id="luo:HHL09_05680"/>
<gene>
    <name evidence="7" type="ORF">HHL09_05680</name>
</gene>
<dbReference type="InterPro" id="IPR013427">
    <property type="entry name" value="Haem-bd_dom_put"/>
</dbReference>
<feature type="compositionally biased region" description="Basic and acidic residues" evidence="5">
    <location>
        <begin position="420"/>
        <end position="429"/>
    </location>
</feature>
<dbReference type="InterPro" id="IPR011989">
    <property type="entry name" value="ARM-like"/>
</dbReference>
<keyword evidence="1 4" id="KW-0349">Heme</keyword>
<dbReference type="InterPro" id="IPR009056">
    <property type="entry name" value="Cyt_c-like_dom"/>
</dbReference>
<name>A0A858REM9_9BACT</name>
<dbReference type="NCBIfam" id="TIGR02603">
    <property type="entry name" value="CxxCH_TIGR02603"/>
    <property type="match status" value="1"/>
</dbReference>
<evidence type="ECO:0000256" key="1">
    <source>
        <dbReference type="ARBA" id="ARBA00022617"/>
    </source>
</evidence>
<dbReference type="Proteomes" id="UP000501812">
    <property type="component" value="Chromosome"/>
</dbReference>
<evidence type="ECO:0000313" key="7">
    <source>
        <dbReference type="EMBL" id="QJE95287.1"/>
    </source>
</evidence>
<evidence type="ECO:0000256" key="5">
    <source>
        <dbReference type="SAM" id="MobiDB-lite"/>
    </source>
</evidence>
<dbReference type="Gene3D" id="1.25.10.10">
    <property type="entry name" value="Leucine-rich Repeat Variant"/>
    <property type="match status" value="1"/>
</dbReference>
<dbReference type="SUPFAM" id="SSF48371">
    <property type="entry name" value="ARM repeat"/>
    <property type="match status" value="1"/>
</dbReference>
<evidence type="ECO:0000256" key="2">
    <source>
        <dbReference type="ARBA" id="ARBA00022723"/>
    </source>
</evidence>
<dbReference type="PROSITE" id="PS51007">
    <property type="entry name" value="CYTC"/>
    <property type="match status" value="1"/>
</dbReference>
<dbReference type="InterPro" id="IPR013428">
    <property type="entry name" value="Membrane-bound_put_N"/>
</dbReference>
<dbReference type="SUPFAM" id="SSF63829">
    <property type="entry name" value="Calcium-dependent phosphotriesterase"/>
    <property type="match status" value="1"/>
</dbReference>
<dbReference type="InterPro" id="IPR016024">
    <property type="entry name" value="ARM-type_fold"/>
</dbReference>
<dbReference type="Gene3D" id="2.120.10.30">
    <property type="entry name" value="TolB, C-terminal domain"/>
    <property type="match status" value="1"/>
</dbReference>
<dbReference type="InterPro" id="IPR011042">
    <property type="entry name" value="6-blade_b-propeller_TolB-like"/>
</dbReference>
<proteinExistence type="predicted"/>
<dbReference type="Pfam" id="PF23500">
    <property type="entry name" value="DUF7133"/>
    <property type="match status" value="2"/>
</dbReference>
<evidence type="ECO:0000256" key="3">
    <source>
        <dbReference type="ARBA" id="ARBA00023004"/>
    </source>
</evidence>
<dbReference type="GO" id="GO:0020037">
    <property type="term" value="F:heme binding"/>
    <property type="evidence" value="ECO:0007669"/>
    <property type="project" value="InterPro"/>
</dbReference>
<evidence type="ECO:0000259" key="6">
    <source>
        <dbReference type="PROSITE" id="PS51007"/>
    </source>
</evidence>
<dbReference type="GO" id="GO:0009055">
    <property type="term" value="F:electron transfer activity"/>
    <property type="evidence" value="ECO:0007669"/>
    <property type="project" value="InterPro"/>
</dbReference>
<sequence length="917" mass="100083">MGKLNLLKFPGRNAFRDPYPAHVMKTRASILLVACLTPVMADEWKAPKPADKVAANHFHVPEGLEVTVWASTPDLYNPTNMDIDAEGRIWVAEGVNYRGHNGRRPDGDRIVVLQDTNGDGKADKSHTFVQEKGLVAPLGVGVFDNVVIVSQPPDLIKYTDVNRDLVFDPAVDKREVLLTGFNARNHDHSLHSVTGGPDGKWYFNNGNCGAEFTDKSGKTFRMGGDYYKDGGGDWFVNTRELAGKKSDDGFMWTAGFSVRMNPDGTNAEIIGHGYRNSFEHCTTSLGELFQNDNDDPPACRTSYVLEYGSAGYFTREGKFYRTVKRPNQDHGRNHWRQDDPGTFDVGDIYGGGSPTGIVFYENGALGPKQAGTLLSCEAARNVIFGYQPEPQGATYKMDRTDWMTSNTTGEFDGADFTGGSKKEENREDGSPMLFRPSDVAVGADGAVYVTDWFDPRVGGHGDMDESCSGTIYRVAPKNFRPRNPKVDLNTIPGCVTALKSPAINVRWTGFEGLKAKGEAALPALLEVTKDKDPWISARGIWLLPYLGTKGEEACKELLSAKDTRQRLVAYKALKRAGKDILPYAEKLASDPSPAVRRDVALSLRGQPADKSAPILVTVAKGWDGKDKNYLESIGLAAENQENEVWTALKSALSPGDAKSWNDAFAKLTWRLWPSAAIADLKARALDSALNDDARKFACESLSFIDDRAAADALFDVAGTDNAAVKAEAMNWLFMRGTGAWAKFGMQDELKKRGIYDPDKIVLTEAIFPGKPEKTNFTVADVTKLKGDATKGKATAQRCVMCHQLEGVGPSYGPDLKGWVSRQGAEMAAKAIVDPSAEIAHGFDGTAINLKDNRWIDGLVRSNGDPVIVTTQGGLTQMVPRDRIAGMRGMGRSLMLNADQLGLSAQDVADVIAWLKTY</sequence>
<dbReference type="NCBIfam" id="TIGR02604">
    <property type="entry name" value="Piru_Ver_Nterm"/>
    <property type="match status" value="1"/>
</dbReference>
<keyword evidence="8" id="KW-1185">Reference proteome</keyword>
<feature type="domain" description="Cytochrome c" evidence="6">
    <location>
        <begin position="786"/>
        <end position="917"/>
    </location>
</feature>
<dbReference type="InterPro" id="IPR055557">
    <property type="entry name" value="DUF7133"/>
</dbReference>
<evidence type="ECO:0000256" key="4">
    <source>
        <dbReference type="PROSITE-ProRule" id="PRU00433"/>
    </source>
</evidence>
<dbReference type="SUPFAM" id="SSF46626">
    <property type="entry name" value="Cytochrome c"/>
    <property type="match status" value="1"/>
</dbReference>
<protein>
    <submittedName>
        <fullName evidence="7">C-type cytochrome</fullName>
    </submittedName>
</protein>
<dbReference type="PANTHER" id="PTHR33546:SF1">
    <property type="entry name" value="LARGE, MULTIFUNCTIONAL SECRETED PROTEIN"/>
    <property type="match status" value="1"/>
</dbReference>
<dbReference type="Gene3D" id="1.10.760.10">
    <property type="entry name" value="Cytochrome c-like domain"/>
    <property type="match status" value="1"/>
</dbReference>
<reference evidence="7 8" key="1">
    <citation type="submission" date="2020-04" db="EMBL/GenBank/DDBJ databases">
        <title>Luteolibacter sp. G-1-1-1 isolated from soil.</title>
        <authorList>
            <person name="Dahal R.H."/>
        </authorList>
    </citation>
    <scope>NUCLEOTIDE SEQUENCE [LARGE SCALE GENOMIC DNA]</scope>
    <source>
        <strain evidence="7 8">G-1-1-1</strain>
    </source>
</reference>
<evidence type="ECO:0000313" key="8">
    <source>
        <dbReference type="Proteomes" id="UP000501812"/>
    </source>
</evidence>
<dbReference type="AlphaFoldDB" id="A0A858REM9"/>
<keyword evidence="2 4" id="KW-0479">Metal-binding</keyword>
<accession>A0A858REM9</accession>